<sequence>MESLERLKMITSKYLESNQDHDNKVEMVAFEIKHWCNDFLRIHQNIEETSISHNHRVERKEKLINEILSI</sequence>
<evidence type="ECO:0000313" key="4">
    <source>
        <dbReference type="Proteomes" id="UP000198319"/>
    </source>
</evidence>
<reference evidence="3" key="2">
    <citation type="submission" date="2016-09" db="EMBL/GenBank/DDBJ databases">
        <authorList>
            <person name="Chen S."/>
            <person name="Walker E."/>
        </authorList>
    </citation>
    <scope>NUCLEOTIDE SEQUENCE [LARGE SCALE GENOMIC DNA]</scope>
    <source>
        <strain evidence="3">MSU</strain>
    </source>
</reference>
<dbReference type="AlphaFoldDB" id="A0A1S1J835"/>
<dbReference type="RefSeq" id="WP_070907732.1">
    <property type="nucleotide sequence ID" value="NZ_MIKE01000024.1"/>
</dbReference>
<evidence type="ECO:0000313" key="1">
    <source>
        <dbReference type="EMBL" id="OHT44463.1"/>
    </source>
</evidence>
<protein>
    <submittedName>
        <fullName evidence="1">Uncharacterized protein</fullName>
    </submittedName>
</protein>
<proteinExistence type="predicted"/>
<dbReference type="Proteomes" id="UP000198319">
    <property type="component" value="Unassembled WGS sequence"/>
</dbReference>
<name>A0A1S1J835_9FLAO</name>
<evidence type="ECO:0000313" key="3">
    <source>
        <dbReference type="Proteomes" id="UP000180252"/>
    </source>
</evidence>
<accession>A0A1S1J835</accession>
<dbReference type="EMBL" id="MUHG01000018">
    <property type="protein sequence ID" value="OXB19401.1"/>
    <property type="molecule type" value="Genomic_DNA"/>
</dbReference>
<gene>
    <name evidence="2" type="ORF">B0A71_12720</name>
    <name evidence="1" type="ORF">BHE19_12150</name>
</gene>
<reference evidence="2 4" key="3">
    <citation type="submission" date="2016-11" db="EMBL/GenBank/DDBJ databases">
        <title>Whole genomes of Flavobacteriaceae.</title>
        <authorList>
            <person name="Stine C."/>
            <person name="Li C."/>
            <person name="Tadesse D."/>
        </authorList>
    </citation>
    <scope>NUCLEOTIDE SEQUENCE [LARGE SCALE GENOMIC DNA]</scope>
    <source>
        <strain evidence="2 4">ATCC BAA-2541</strain>
    </source>
</reference>
<comment type="caution">
    <text evidence="1">The sequence shown here is derived from an EMBL/GenBank/DDBJ whole genome shotgun (WGS) entry which is preliminary data.</text>
</comment>
<keyword evidence="4" id="KW-1185">Reference proteome</keyword>
<evidence type="ECO:0000313" key="2">
    <source>
        <dbReference type="EMBL" id="OXB19401.1"/>
    </source>
</evidence>
<organism evidence="1 3">
    <name type="scientific">Flavobacterium tructae</name>
    <dbReference type="NCBI Taxonomy" id="1114873"/>
    <lineage>
        <taxon>Bacteria</taxon>
        <taxon>Pseudomonadati</taxon>
        <taxon>Bacteroidota</taxon>
        <taxon>Flavobacteriia</taxon>
        <taxon>Flavobacteriales</taxon>
        <taxon>Flavobacteriaceae</taxon>
        <taxon>Flavobacterium</taxon>
    </lineage>
</organism>
<dbReference type="Proteomes" id="UP000180252">
    <property type="component" value="Unassembled WGS sequence"/>
</dbReference>
<dbReference type="EMBL" id="MIKE01000024">
    <property type="protein sequence ID" value="OHT44463.1"/>
    <property type="molecule type" value="Genomic_DNA"/>
</dbReference>
<dbReference type="STRING" id="1278819.BHE19_12150"/>
<reference evidence="1" key="1">
    <citation type="submission" date="2016-09" db="EMBL/GenBank/DDBJ databases">
        <authorList>
            <person name="Capua I."/>
            <person name="De Benedictis P."/>
            <person name="Joannis T."/>
            <person name="Lombin L.H."/>
            <person name="Cattoli G."/>
        </authorList>
    </citation>
    <scope>NUCLEOTIDE SEQUENCE [LARGE SCALE GENOMIC DNA]</scope>
    <source>
        <strain evidence="1">MSU</strain>
    </source>
</reference>